<accession>A0ACC5XUW5</accession>
<gene>
    <name evidence="1" type="ORF">PGIGA_G00175560</name>
</gene>
<reference evidence="1 2" key="1">
    <citation type="journal article" date="2022" name="bioRxiv">
        <title>An ancient truncated duplication of the anti-Mullerian hormone receptor type 2 gene is a potential conserved master sex determinant in the Pangasiidae catfish family.</title>
        <authorList>
            <person name="Wen M."/>
            <person name="Pan Q."/>
            <person name="Jouanno E."/>
            <person name="Montfort J."/>
            <person name="Zahm M."/>
            <person name="Cabau C."/>
            <person name="Klopp C."/>
            <person name="Iampietro C."/>
            <person name="Roques C."/>
            <person name="Bouchez O."/>
            <person name="Castinel A."/>
            <person name="Donnadieu C."/>
            <person name="Parrinello H."/>
            <person name="Poncet C."/>
            <person name="Belmonte E."/>
            <person name="Gautier V."/>
            <person name="Avarre J.-C."/>
            <person name="Dugue R."/>
            <person name="Gustiano R."/>
            <person name="Ha T.T.T."/>
            <person name="Campet M."/>
            <person name="Sriphairoj K."/>
            <person name="Ribolli J."/>
            <person name="de Almeida F.L."/>
            <person name="Desvignes T."/>
            <person name="Postlethwait J.H."/>
            <person name="Bucao C.F."/>
            <person name="Robinson-Rechavi M."/>
            <person name="Bobe J."/>
            <person name="Herpin A."/>
            <person name="Guiguen Y."/>
        </authorList>
    </citation>
    <scope>NUCLEOTIDE SEQUENCE [LARGE SCALE GENOMIC DNA]</scope>
    <source>
        <strain evidence="1">YG-Dec2019</strain>
    </source>
</reference>
<sequence>MAATCTWKPCEEAEEERAVIVKFSNGQVKNTDQLNFRLFKHCDEANPRKKSRRIVVKNTDQLNFRLFKHCDEANPRKKSRRIVVAESDRLSYVGSNFGSGSLQCNNMCSYFVGVLDKTTMQMKVQSAQLFNLQPVIPGETAANAEENESKSYREKLDALIEAFGTTKQKRALSSRRMNEVGNDTLQKAVARAASNIIDQKGLEALQQEVADSQALTESTLFLPPCNKNATNREDVYPFDGLLSPAEFNSLKQLGEKMAGLTSEDQMTKDGFFPETVKEILKCLPKEGEDRDRHARCAWYLSFLIRLAQMKKLDRKFGENECPQVIFRKVQKNFTVESFDKGRLKSTVTASTVIKVASHCLALLLHIGEQKVDLTLLHRDLFISETKMLEVAKAMGLTLSRQSLHSLEESGLQDDHRMASLELPLVRYERRMESRKRKKMK</sequence>
<dbReference type="EMBL" id="CM040481">
    <property type="protein sequence ID" value="MCI4395021.1"/>
    <property type="molecule type" value="Genomic_DNA"/>
</dbReference>
<comment type="caution">
    <text evidence="1">The sequence shown here is derived from an EMBL/GenBank/DDBJ whole genome shotgun (WGS) entry which is preliminary data.</text>
</comment>
<proteinExistence type="predicted"/>
<protein>
    <submittedName>
        <fullName evidence="1">Uncharacterized protein</fullName>
    </submittedName>
</protein>
<evidence type="ECO:0000313" key="1">
    <source>
        <dbReference type="EMBL" id="MCI4395021.1"/>
    </source>
</evidence>
<dbReference type="Proteomes" id="UP000829447">
    <property type="component" value="Linkage Group LG28"/>
</dbReference>
<evidence type="ECO:0000313" key="2">
    <source>
        <dbReference type="Proteomes" id="UP000829447"/>
    </source>
</evidence>
<name>A0ACC5XUW5_PANGG</name>
<organism evidence="1 2">
    <name type="scientific">Pangasianodon gigas</name>
    <name type="common">Mekong giant catfish</name>
    <name type="synonym">Pangasius gigas</name>
    <dbReference type="NCBI Taxonomy" id="30993"/>
    <lineage>
        <taxon>Eukaryota</taxon>
        <taxon>Metazoa</taxon>
        <taxon>Chordata</taxon>
        <taxon>Craniata</taxon>
        <taxon>Vertebrata</taxon>
        <taxon>Euteleostomi</taxon>
        <taxon>Actinopterygii</taxon>
        <taxon>Neopterygii</taxon>
        <taxon>Teleostei</taxon>
        <taxon>Ostariophysi</taxon>
        <taxon>Siluriformes</taxon>
        <taxon>Pangasiidae</taxon>
        <taxon>Pangasianodon</taxon>
    </lineage>
</organism>
<keyword evidence="2" id="KW-1185">Reference proteome</keyword>